<dbReference type="AlphaFoldDB" id="A0A346A344"/>
<evidence type="ECO:0000259" key="2">
    <source>
        <dbReference type="Pfam" id="PF05170"/>
    </source>
</evidence>
<organism evidence="3 4">
    <name type="scientific">Pseudolabrys taiwanensis</name>
    <dbReference type="NCBI Taxonomy" id="331696"/>
    <lineage>
        <taxon>Bacteria</taxon>
        <taxon>Pseudomonadati</taxon>
        <taxon>Pseudomonadota</taxon>
        <taxon>Alphaproteobacteria</taxon>
        <taxon>Hyphomicrobiales</taxon>
        <taxon>Xanthobacteraceae</taxon>
        <taxon>Pseudolabrys</taxon>
    </lineage>
</organism>
<dbReference type="OrthoDB" id="9816380at2"/>
<dbReference type="InterPro" id="IPR007844">
    <property type="entry name" value="AsmA"/>
</dbReference>
<reference evidence="3 4" key="1">
    <citation type="submission" date="2018-07" db="EMBL/GenBank/DDBJ databases">
        <authorList>
            <person name="Quirk P.G."/>
            <person name="Krulwich T.A."/>
        </authorList>
    </citation>
    <scope>NUCLEOTIDE SEQUENCE [LARGE SCALE GENOMIC DNA]</scope>
    <source>
        <strain evidence="3 4">CC-BB4</strain>
    </source>
</reference>
<dbReference type="KEGG" id="ptaw:DW352_25530"/>
<feature type="compositionally biased region" description="Low complexity" evidence="1">
    <location>
        <begin position="1114"/>
        <end position="1123"/>
    </location>
</feature>
<dbReference type="PIRSF" id="PIRSF034039">
    <property type="entry name" value="UCP034039"/>
    <property type="match status" value="1"/>
</dbReference>
<name>A0A346A344_9HYPH</name>
<feature type="domain" description="AsmA" evidence="2">
    <location>
        <begin position="828"/>
        <end position="1023"/>
    </location>
</feature>
<dbReference type="InterPro" id="IPR017023">
    <property type="entry name" value="UCP034039"/>
</dbReference>
<feature type="domain" description="AsmA" evidence="2">
    <location>
        <begin position="11"/>
        <end position="157"/>
    </location>
</feature>
<feature type="region of interest" description="Disordered" evidence="1">
    <location>
        <begin position="1107"/>
        <end position="1183"/>
    </location>
</feature>
<protein>
    <submittedName>
        <fullName evidence="3">AsmA family protein</fullName>
    </submittedName>
</protein>
<dbReference type="GO" id="GO:0005886">
    <property type="term" value="C:plasma membrane"/>
    <property type="evidence" value="ECO:0007669"/>
    <property type="project" value="TreeGrafter"/>
</dbReference>
<dbReference type="GO" id="GO:0090313">
    <property type="term" value="P:regulation of protein targeting to membrane"/>
    <property type="evidence" value="ECO:0007669"/>
    <property type="project" value="TreeGrafter"/>
</dbReference>
<keyword evidence="4" id="KW-1185">Reference proteome</keyword>
<proteinExistence type="predicted"/>
<dbReference type="InterPro" id="IPR052894">
    <property type="entry name" value="AsmA-related"/>
</dbReference>
<feature type="compositionally biased region" description="Pro residues" evidence="1">
    <location>
        <begin position="1156"/>
        <end position="1168"/>
    </location>
</feature>
<evidence type="ECO:0000313" key="4">
    <source>
        <dbReference type="Proteomes" id="UP000254889"/>
    </source>
</evidence>
<dbReference type="Proteomes" id="UP000254889">
    <property type="component" value="Chromosome"/>
</dbReference>
<dbReference type="Pfam" id="PF05170">
    <property type="entry name" value="AsmA"/>
    <property type="match status" value="2"/>
</dbReference>
<evidence type="ECO:0000256" key="1">
    <source>
        <dbReference type="SAM" id="MobiDB-lite"/>
    </source>
</evidence>
<evidence type="ECO:0000313" key="3">
    <source>
        <dbReference type="EMBL" id="AXK83591.1"/>
    </source>
</evidence>
<feature type="compositionally biased region" description="Pro residues" evidence="1">
    <location>
        <begin position="1124"/>
        <end position="1134"/>
    </location>
</feature>
<accession>A0A346A344</accession>
<dbReference type="PANTHER" id="PTHR30441:SF4">
    <property type="entry name" value="PROTEIN ASMA"/>
    <property type="match status" value="1"/>
</dbReference>
<sequence>MTVQTTLLGLAIALILALVTALVGPLLVDWGTYRALFEREATQLVGVPVKVQGSIDARLLPSPQLTLYDIEIGEGGRAVRARSLGIEFALGPLMRGEWRASDMHLVGPQVSLGLDAKGQVQAPSLAVSFDPDALSIERLSIEDGRVTLVDAANGGNIVLDKLWFNGEARSLVGPFKGEGAVRMDGELYPYRISTARYSDENGLKLRLNVDPVARPLAIEVDGALALAGDTPRFDGNLAVSRPVGIARGAQVTQPWKITGKLKASAQSALLQNLEYQYGSEDQGVKLTGAADFKFGKRPRLDGVLSSRQVDLDRALGGRDGRSTPSAALRQLADLGAAVFQPSVPVQIGVGIDQLTLAGGTVQNLRGDLSRRDGGWALDRFEFRAPGFTQVRVSGQLAVDGDTIAFNGPAEIDAGDPKALTAWLEGRGDSGQGDLKPLTIRGDITLGTERIAIERLKAEFERKTISGRLAYVFAKAKQPARLDAELNAPELDIDGAIAFGKALLAGSKLERPHAMSIAADIGRATVSGFTGRDASARLKIDGDGVEIDKLSVADLGGAAFSASGRIVTSGTPQGSVRIELDAPDVKPVLAVLARFAPDTAQVLERRAAAMAPAKLRGQFSLQGAAAATQGKIELDGNLGKVRLALNGQGKVDAAAFSARDLQVDGKLSADDGKLLTAMLGLDGTFAVTPGPGVFTLNARGPAQGDLRVETKLTAGGLDGSATGTAKPFAAEPAADLRLTVSRADASPLRGAKSAPLPITYAGRMQLAGKTLTLTDINAGIAGANVRGHLVVSLSEPRRIQGELDADAVDGGALIAAGIGMRAAPPAKDAGWTWSSEPFDDMMAASGKVVLKARQLTLLPRMAAREFRATVAFDKDAVTVDDVTGTLAGGKLTGRVAFRDDPGGLKMQIKTALAGADAAALLTSGPRPAVSGTLSLAAEIDGSGLSPVALIGSLQGSGTIGLADGQLAGIDPRAFDVVARAVDQGLPIDNTRIADLSRRALESGQLPVKQAQGTLAIAAGQVRMNTVSIESKDATLAMSGNLDLIDGSLDARLVLSGANEVAGARPDIFMALGGTLAAPTRTIDVSALTGWLTLRSVENQAKRLRAIEQAAPRVESTTPATSTVPPLSPPPLPPATPTATPTVDPSKSSVRHNDRAPALPPPLDIRPYPGPARSVRPDVSVGAQN</sequence>
<dbReference type="EMBL" id="CP031417">
    <property type="protein sequence ID" value="AXK83591.1"/>
    <property type="molecule type" value="Genomic_DNA"/>
</dbReference>
<gene>
    <name evidence="3" type="ORF">DW352_25530</name>
</gene>
<dbReference type="PANTHER" id="PTHR30441">
    <property type="entry name" value="DUF748 DOMAIN-CONTAINING PROTEIN"/>
    <property type="match status" value="1"/>
</dbReference>